<dbReference type="eggNOG" id="ENOG50335DB">
    <property type="taxonomic scope" value="Bacteria"/>
</dbReference>
<organism evidence="2 3">
    <name type="scientific">Gracilinema caldarium (strain ATCC 51460 / DSM 7334 / H1)</name>
    <name type="common">Treponema caldarium</name>
    <dbReference type="NCBI Taxonomy" id="744872"/>
    <lineage>
        <taxon>Bacteria</taxon>
        <taxon>Pseudomonadati</taxon>
        <taxon>Spirochaetota</taxon>
        <taxon>Spirochaetia</taxon>
        <taxon>Spirochaetales</taxon>
        <taxon>Breznakiellaceae</taxon>
        <taxon>Gracilinema</taxon>
    </lineage>
</organism>
<gene>
    <name evidence="2" type="ordered locus">Spica_0543</name>
</gene>
<protein>
    <submittedName>
        <fullName evidence="2">Uncharacterized protein</fullName>
    </submittedName>
</protein>
<dbReference type="RefSeq" id="WP_013968015.1">
    <property type="nucleotide sequence ID" value="NC_015732.1"/>
</dbReference>
<dbReference type="EMBL" id="CP002868">
    <property type="protein sequence ID" value="AEJ18703.1"/>
    <property type="molecule type" value="Genomic_DNA"/>
</dbReference>
<feature type="region of interest" description="Disordered" evidence="1">
    <location>
        <begin position="129"/>
        <end position="164"/>
    </location>
</feature>
<evidence type="ECO:0000313" key="2">
    <source>
        <dbReference type="EMBL" id="AEJ18703.1"/>
    </source>
</evidence>
<dbReference type="Pfam" id="PF20377">
    <property type="entry name" value="DUF6672"/>
    <property type="match status" value="1"/>
</dbReference>
<dbReference type="Proteomes" id="UP000000503">
    <property type="component" value="Chromosome"/>
</dbReference>
<dbReference type="STRING" id="744872.Spica_0543"/>
<evidence type="ECO:0000313" key="3">
    <source>
        <dbReference type="Proteomes" id="UP000000503"/>
    </source>
</evidence>
<evidence type="ECO:0000256" key="1">
    <source>
        <dbReference type="SAM" id="MobiDB-lite"/>
    </source>
</evidence>
<dbReference type="HOGENOM" id="CLU_137433_1_0_12"/>
<accession>F8F050</accession>
<dbReference type="KEGG" id="scd:Spica_0543"/>
<dbReference type="InterPro" id="IPR046654">
    <property type="entry name" value="DUF6672"/>
</dbReference>
<proteinExistence type="predicted"/>
<reference evidence="3" key="1">
    <citation type="journal article" date="2013" name="Stand. Genomic Sci.">
        <title>Genome sequence of the thermophilic fresh-water bacterium Spirochaeta caldaria type strain (H1(T)), reclassification of Spirochaeta caldaria, Spirochaeta stenostrepta, and Spirochaeta zuelzerae in the genus Treponema as Treponema caldaria comb. nov., Treponema stenostrepta comb. nov., and Treponema zuelzerae comb. nov., and emendation of the genus Treponema.</title>
        <authorList>
            <person name="Abt B."/>
            <person name="Goker M."/>
            <person name="Scheuner C."/>
            <person name="Han C."/>
            <person name="Lu M."/>
            <person name="Misra M."/>
            <person name="Lapidus A."/>
            <person name="Nolan M."/>
            <person name="Lucas S."/>
            <person name="Hammon N."/>
            <person name="Deshpande S."/>
            <person name="Cheng J.F."/>
            <person name="Tapia R."/>
            <person name="Goodwin L.A."/>
            <person name="Pitluck S."/>
            <person name="Liolios K."/>
            <person name="Pagani I."/>
            <person name="Ivanova N."/>
            <person name="Mavromatis K."/>
            <person name="Mikhailova N."/>
            <person name="Huntemann M."/>
            <person name="Pati A."/>
            <person name="Chen A."/>
            <person name="Palaniappan K."/>
            <person name="Land M."/>
            <person name="Hauser L."/>
            <person name="Jeffries C.D."/>
            <person name="Rohde M."/>
            <person name="Spring S."/>
            <person name="Gronow S."/>
            <person name="Detter J.C."/>
            <person name="Bristow J."/>
            <person name="Eisen J.A."/>
            <person name="Markowitz V."/>
            <person name="Hugenholtz P."/>
            <person name="Kyrpides N.C."/>
            <person name="Woyke T."/>
            <person name="Klenk H.P."/>
        </authorList>
    </citation>
    <scope>NUCLEOTIDE SEQUENCE</scope>
    <source>
        <strain evidence="3">ATCC 51460 / DSM 7334 / H1</strain>
    </source>
</reference>
<dbReference type="AlphaFoldDB" id="F8F050"/>
<name>F8F050_GRAC1</name>
<keyword evidence="3" id="KW-1185">Reference proteome</keyword>
<sequence>MKRIIIRSALGLLYVLLLVLMLVTGKRHTILIDNKADPNGAFGAINGMSVQIDALEAAEYYPGDRDKAVVKGQRHRIRVELFDDEKVIERDFRIPLNQDMVLLSVPKMLAGIEPFIEPFTVQLEQASMDQTAAQNERHQQFGSDAEGLPLDMNTPAQPAPAANP</sequence>